<dbReference type="OrthoDB" id="158741at2"/>
<sequence>MSWQAVVLLVGGFVVAGIFSWLQHYAYQRTVNQVATEENRSGVVLVTGRGKGKLRGAVVLLVIDRRGKEVRRALAMRGASVFARFQERPELCGPLDGLADREQSKMLRKAIEDAVANFKRVTAGARPAVKA</sequence>
<dbReference type="RefSeq" id="WP_132876812.1">
    <property type="nucleotide sequence ID" value="NZ_SLXQ01000003.1"/>
</dbReference>
<dbReference type="Pfam" id="PF06923">
    <property type="entry name" value="GutM"/>
    <property type="match status" value="1"/>
</dbReference>
<name>A0A4R2R3S0_9PSEU</name>
<dbReference type="InterPro" id="IPR009693">
    <property type="entry name" value="Glucitol_operon_activator"/>
</dbReference>
<accession>A0A4R2R3S0</accession>
<reference evidence="2 3" key="1">
    <citation type="submission" date="2019-03" db="EMBL/GenBank/DDBJ databases">
        <title>Genomic Encyclopedia of Type Strains, Phase IV (KMG-IV): sequencing the most valuable type-strain genomes for metagenomic binning, comparative biology and taxonomic classification.</title>
        <authorList>
            <person name="Goeker M."/>
        </authorList>
    </citation>
    <scope>NUCLEOTIDE SEQUENCE [LARGE SCALE GENOMIC DNA]</scope>
    <source>
        <strain evidence="2 3">DSM 45765</strain>
    </source>
</reference>
<evidence type="ECO:0000256" key="1">
    <source>
        <dbReference type="SAM" id="Phobius"/>
    </source>
</evidence>
<dbReference type="Proteomes" id="UP000294911">
    <property type="component" value="Unassembled WGS sequence"/>
</dbReference>
<dbReference type="EMBL" id="SLXQ01000003">
    <property type="protein sequence ID" value="TCP54025.1"/>
    <property type="molecule type" value="Genomic_DNA"/>
</dbReference>
<dbReference type="GO" id="GO:0003677">
    <property type="term" value="F:DNA binding"/>
    <property type="evidence" value="ECO:0007669"/>
    <property type="project" value="UniProtKB-KW"/>
</dbReference>
<feature type="transmembrane region" description="Helical" evidence="1">
    <location>
        <begin position="6"/>
        <end position="22"/>
    </location>
</feature>
<evidence type="ECO:0000313" key="2">
    <source>
        <dbReference type="EMBL" id="TCP54025.1"/>
    </source>
</evidence>
<organism evidence="2 3">
    <name type="scientific">Tamaricihabitans halophyticus</name>
    <dbReference type="NCBI Taxonomy" id="1262583"/>
    <lineage>
        <taxon>Bacteria</taxon>
        <taxon>Bacillati</taxon>
        <taxon>Actinomycetota</taxon>
        <taxon>Actinomycetes</taxon>
        <taxon>Pseudonocardiales</taxon>
        <taxon>Pseudonocardiaceae</taxon>
        <taxon>Tamaricihabitans</taxon>
    </lineage>
</organism>
<evidence type="ECO:0000313" key="3">
    <source>
        <dbReference type="Proteomes" id="UP000294911"/>
    </source>
</evidence>
<keyword evidence="1" id="KW-0472">Membrane</keyword>
<keyword evidence="3" id="KW-1185">Reference proteome</keyword>
<comment type="caution">
    <text evidence="2">The sequence shown here is derived from an EMBL/GenBank/DDBJ whole genome shotgun (WGS) entry which is preliminary data.</text>
</comment>
<dbReference type="AlphaFoldDB" id="A0A4R2R3S0"/>
<keyword evidence="2" id="KW-0238">DNA-binding</keyword>
<keyword evidence="1" id="KW-0812">Transmembrane</keyword>
<proteinExistence type="predicted"/>
<gene>
    <name evidence="2" type="ORF">EV191_10365</name>
</gene>
<keyword evidence="1" id="KW-1133">Transmembrane helix</keyword>
<protein>
    <submittedName>
        <fullName evidence="2">DNA-binding transcriptional regulator of glucitol operon</fullName>
    </submittedName>
</protein>